<dbReference type="Proteomes" id="UP000033220">
    <property type="component" value="Chromosome DSM 122"/>
</dbReference>
<dbReference type="AlphaFoldDB" id="H6SQ84"/>
<dbReference type="OrthoDB" id="8446194at2"/>
<dbReference type="Pfam" id="PF11739">
    <property type="entry name" value="YdbH-like"/>
    <property type="match status" value="1"/>
</dbReference>
<dbReference type="EMBL" id="HE663493">
    <property type="protein sequence ID" value="CCG09603.1"/>
    <property type="molecule type" value="Genomic_DNA"/>
</dbReference>
<keyword evidence="1" id="KW-1133">Transmembrane helix</keyword>
<keyword evidence="1" id="KW-0812">Transmembrane</keyword>
<dbReference type="RefSeq" id="WP_014416231.1">
    <property type="nucleotide sequence ID" value="NC_017059.1"/>
</dbReference>
<sequence>MPRLRPHPSAHTLLRVLALVGLGAGGVTLVATRLSIAEGLLAHALPLAGLPAIEAQVSTWGLDRLVIEHARTSDGRLGWRRLDITLALDTLWTGRVREIALEAPQVTIDPWTPGDTPLGLAIPAQRLSVTEGQITVKAPEGDKPLLIAHVEGQVESPAEGPRLSVPHLDVRVLPEETAGLAGWTLEAPLTLRLDGPALMETGPTGTPTQGQAAVMTQAPVRLGTPWGPLTLAAPRLDIRYETGAPPALALVADSVRLGGGEARGVEGHVTVSEGLPTVRVTARLERLPGETSRRTEDSASRPLPVRVDLVPQPADGEAPRRLALTARVDLPADAPALTVSGWTSADGATGDLRLANTVVPLSPQGMRPTDFHQALGEVWDEVTGGLRVEGGLAWDRRGLHPALTLGLETLDGLLFGLPVTGVNAQTRLDRLWPVQSPWFEARVALLSVGLPLRDGLITMRFDGRGKLAIDEARFVLAGGTVSAQKVSFSLKGGAFTLPMTVLRVSLAEIADVLALEGLDASGHLSGQIPLRRAADGTLWIDQARLDADQAGTLRYRPPSSPGAIAAGPQGLDMLLAALDNFQYKSLSLTLDGPLEERLKGGLTIEGANPDLYNGYPFHLTIALDGALSQLIRQSLRAYTLPERLKSLKPWLRSQQSPSVHP</sequence>
<evidence type="ECO:0000313" key="2">
    <source>
        <dbReference type="EMBL" id="CCG09603.1"/>
    </source>
</evidence>
<keyword evidence="3" id="KW-1185">Reference proteome</keyword>
<dbReference type="KEGG" id="rpm:RSPPHO_02977"/>
<accession>H6SQ84</accession>
<dbReference type="PATRIC" id="fig|1150469.3.peg.3358"/>
<dbReference type="STRING" id="1150469.RSPPHO_02977"/>
<protein>
    <submittedName>
        <fullName evidence="2">Uncharacterized protein</fullName>
    </submittedName>
</protein>
<keyword evidence="1" id="KW-0472">Membrane</keyword>
<gene>
    <name evidence="2" type="ORF">RSPPHO_02977</name>
</gene>
<feature type="transmembrane region" description="Helical" evidence="1">
    <location>
        <begin position="12"/>
        <end position="31"/>
    </location>
</feature>
<evidence type="ECO:0000256" key="1">
    <source>
        <dbReference type="SAM" id="Phobius"/>
    </source>
</evidence>
<evidence type="ECO:0000313" key="3">
    <source>
        <dbReference type="Proteomes" id="UP000033220"/>
    </source>
</evidence>
<proteinExistence type="predicted"/>
<dbReference type="HOGENOM" id="CLU_414972_0_0_5"/>
<dbReference type="InterPro" id="IPR021730">
    <property type="entry name" value="YdbH"/>
</dbReference>
<dbReference type="eggNOG" id="COG2911">
    <property type="taxonomic scope" value="Bacteria"/>
</dbReference>
<name>H6SQ84_PARPM</name>
<reference evidence="2 3" key="1">
    <citation type="submission" date="2012-02" db="EMBL/GenBank/DDBJ databases">
        <title>Shotgun genome sequence of Phaeospirillum photometricum DSM 122.</title>
        <authorList>
            <person name="Duquesne K."/>
            <person name="Sturgis J."/>
        </authorList>
    </citation>
    <scope>NUCLEOTIDE SEQUENCE [LARGE SCALE GENOMIC DNA]</scope>
    <source>
        <strain evidence="3">DSM122</strain>
    </source>
</reference>
<organism evidence="2 3">
    <name type="scientific">Pararhodospirillum photometricum DSM 122</name>
    <dbReference type="NCBI Taxonomy" id="1150469"/>
    <lineage>
        <taxon>Bacteria</taxon>
        <taxon>Pseudomonadati</taxon>
        <taxon>Pseudomonadota</taxon>
        <taxon>Alphaproteobacteria</taxon>
        <taxon>Rhodospirillales</taxon>
        <taxon>Rhodospirillaceae</taxon>
        <taxon>Pararhodospirillum</taxon>
    </lineage>
</organism>